<dbReference type="Proteomes" id="UP000261540">
    <property type="component" value="Unplaced"/>
</dbReference>
<comment type="subcellular location">
    <subcellularLocation>
        <location evidence="3">Cytoplasm</location>
    </subcellularLocation>
    <subcellularLocation>
        <location evidence="1">Mitochondrion</location>
    </subcellularLocation>
    <subcellularLocation>
        <location evidence="2">Nucleus</location>
        <location evidence="2">PML body</location>
    </subcellularLocation>
</comment>
<feature type="compositionally biased region" description="Low complexity" evidence="18">
    <location>
        <begin position="847"/>
        <end position="858"/>
    </location>
</feature>
<dbReference type="InterPro" id="IPR009057">
    <property type="entry name" value="Homeodomain-like_sf"/>
</dbReference>
<feature type="compositionally biased region" description="Basic and acidic residues" evidence="18">
    <location>
        <begin position="408"/>
        <end position="420"/>
    </location>
</feature>
<feature type="compositionally biased region" description="Polar residues" evidence="18">
    <location>
        <begin position="732"/>
        <end position="745"/>
    </location>
</feature>
<feature type="compositionally biased region" description="Basic and acidic residues" evidence="18">
    <location>
        <begin position="1859"/>
        <end position="1871"/>
    </location>
</feature>
<evidence type="ECO:0000313" key="20">
    <source>
        <dbReference type="Proteomes" id="UP000261540"/>
    </source>
</evidence>
<keyword evidence="14" id="KW-0131">Cell cycle</keyword>
<organism evidence="19 20">
    <name type="scientific">Paramormyrops kingsleyae</name>
    <dbReference type="NCBI Taxonomy" id="1676925"/>
    <lineage>
        <taxon>Eukaryota</taxon>
        <taxon>Metazoa</taxon>
        <taxon>Chordata</taxon>
        <taxon>Craniata</taxon>
        <taxon>Vertebrata</taxon>
        <taxon>Euteleostomi</taxon>
        <taxon>Actinopterygii</taxon>
        <taxon>Neopterygii</taxon>
        <taxon>Teleostei</taxon>
        <taxon>Osteoglossocephala</taxon>
        <taxon>Osteoglossomorpha</taxon>
        <taxon>Osteoglossiformes</taxon>
        <taxon>Mormyridae</taxon>
        <taxon>Paramormyrops</taxon>
    </lineage>
</organism>
<feature type="compositionally biased region" description="Basic and acidic residues" evidence="18">
    <location>
        <begin position="506"/>
        <end position="530"/>
    </location>
</feature>
<keyword evidence="13" id="KW-0539">Nucleus</keyword>
<evidence type="ECO:0000256" key="13">
    <source>
        <dbReference type="ARBA" id="ARBA00023242"/>
    </source>
</evidence>
<dbReference type="Ensembl" id="ENSPKIT00000023305.1">
    <property type="protein sequence ID" value="ENSPKIP00000011364.1"/>
    <property type="gene ID" value="ENSPKIG00000018485.1"/>
</dbReference>
<feature type="compositionally biased region" description="Basic and acidic residues" evidence="18">
    <location>
        <begin position="428"/>
        <end position="479"/>
    </location>
</feature>
<feature type="compositionally biased region" description="Basic and acidic residues" evidence="18">
    <location>
        <begin position="875"/>
        <end position="887"/>
    </location>
</feature>
<feature type="compositionally biased region" description="Polar residues" evidence="18">
    <location>
        <begin position="1896"/>
        <end position="1905"/>
    </location>
</feature>
<proteinExistence type="predicted"/>
<dbReference type="GO" id="GO:0008625">
    <property type="term" value="P:extrinsic apoptotic signaling pathway via death domain receptors"/>
    <property type="evidence" value="ECO:0007669"/>
    <property type="project" value="UniProtKB-ARBA"/>
</dbReference>
<evidence type="ECO:0000256" key="5">
    <source>
        <dbReference type="ARBA" id="ARBA00022491"/>
    </source>
</evidence>
<dbReference type="STRING" id="1676925.ENSPKIP00000011351"/>
<name>A0A3B3R0X6_9TELE</name>
<evidence type="ECO:0000313" key="19">
    <source>
        <dbReference type="Ensembl" id="ENSPKIP00000011351.1"/>
    </source>
</evidence>
<feature type="compositionally biased region" description="Low complexity" evidence="18">
    <location>
        <begin position="1006"/>
        <end position="1019"/>
    </location>
</feature>
<keyword evidence="20" id="KW-1185">Reference proteome</keyword>
<feature type="compositionally biased region" description="Basic residues" evidence="18">
    <location>
        <begin position="335"/>
        <end position="347"/>
    </location>
</feature>
<evidence type="ECO:0000256" key="14">
    <source>
        <dbReference type="ARBA" id="ARBA00023306"/>
    </source>
</evidence>
<dbReference type="GO" id="GO:0003714">
    <property type="term" value="F:transcription corepressor activity"/>
    <property type="evidence" value="ECO:0007669"/>
    <property type="project" value="TreeGrafter"/>
</dbReference>
<evidence type="ECO:0000256" key="10">
    <source>
        <dbReference type="ARBA" id="ARBA00023128"/>
    </source>
</evidence>
<evidence type="ECO:0000256" key="15">
    <source>
        <dbReference type="ARBA" id="ARBA00069865"/>
    </source>
</evidence>
<keyword evidence="5" id="KW-0678">Repressor</keyword>
<evidence type="ECO:0000256" key="7">
    <source>
        <dbReference type="ARBA" id="ARBA00022703"/>
    </source>
</evidence>
<dbReference type="FunFam" id="1.10.10.60:FF:000265">
    <property type="entry name" value="CASP8-associated protein 2 isoform X1"/>
    <property type="match status" value="1"/>
</dbReference>
<sequence>MLCLDLEIVSTPILCQKLKDSMDLYEELITEEQQHKESTHNELKSKLDTAENNVKELIWRLQHAETQNEKLLNENMQLKKNISALIKTAKMEIGRKNEEINRLNHRSGRFGSGPPFPRSQINLQRREFTRLNPAGTCDLAGSVQTQEHRVSSAQKDLPQPSQKDRNVPVHRPNVEAADAPLSNSSVHDKARGVGTAIEASSKRANFVHVNKSRDSRILRPAGREGEAPSERQCTRNDDRLQVSTVTQGLAFQERTSGKCESTEKRDPHNRDDSSVSSECKVKDRGGLNSERREAGQDHVKPNKGSHPLTTDFSRKSEKVHSPPRQKRPTPEALHHRPSNSHASKGRHKDSGDAEAKSIRERRRNHDQNGLDRSTAESSGKERKQHSSSQSGVEERSSSSSRRRGQRSPPRDNRQREDKSSGNEGGGSRQERSSRMEKSKDHERKRRKESEKGQRDSSRKKDECKKEAESGSHESLRNDKQAAASNALCNRTDSNGDQAKYPASAGQRDRTKNSKDSKVTGDRCDGAKLSDKNTQNKKLSFMETLNLTLSPVKKPRLSSEGNDQANRPAEGGQEECDQFNLGEDYCVIDEVDSSHESFQEKVVQCSVSPAREDAQQPTLKSDSEESEKAPERVGNKTQLPDEVMIESEEGSHGENHTELRRAEGESPPASDNQLSGSTPLEKSPSKEKCSLSEIKDTDPDEATILSKSQDTHSEEQSETSILHPILAPVDAHLSTSSDQTGHSTCETPHPESVLTMTQDPVGIYMNTSPGNKTSGHTELWNSPVPGQSETTSEHVVGPGSLETNPDCVILMEKDGDTSTDVVSSTVNMPLDTCMAEVLSNFTEALVISSTEPESSSQSGVKERSSSSSRRRGQRSPPRDHRQREDKSSGNEGGGSRQERSSRMEKSKDHERKRRKESEKGQRDSSRKKDECKKEAESGSHESLRNDKQAESPPASDNQLFGSTPLEKSPISSTEPESDVKNSAPEHSLSKDHTLELSGVSRTFTTHVVPEPEVSSSFPSPKNCSEPNSTWNEDQDPVPSSSTSFHDEDSMMLTLKSIQFFPNVISPLTSPVRPVKNQALSSGKAPHVKSLSTEFSSVTVTFSTSTRKMDVNKENEKPDYSSVKLPQKDQTPPAASSLSSSSTTEDENELEEGAIVSDNEDGSPVPASPPQNKASSVMASSNQSSPKSARLAEKDARKAPEVSAGVSGVGGKAMQSKSKKMSLPNKKPFKTFVPLLPKTNPSTIPEVMDMFTQIHTHTRNKYMELHKTFPKKYFYNIIDMSRVSFTDFVNNVNFSKLCSTEHNLKPKLNNIISVCMNKISNNGIVKRIFEQQSPSLKKKLWNFVEGQFDFLFKEIKATLLSQCRPADVKHSSMIKCNFKNTKKNLVPLLKKLPDSIVKSSVTPMPRRKLEHKTSEPPGKKTLLPPVIPHCTGLGSRGKNLRMTVSEEDKVPERKKQDLQLVHHSAFTPSNNANSPEKPPALVRRLSHSASLQDKSDYDILTEQQTSSLTFNLVTDSQMGEIFECLLQDGLDLMENSVSAADSNNWSVSTPRKDGTCGESFAGIPPDEAATPSKLITAWSDISPCKFSPNSKIHIPLNPAVLDESCMLEVPPSFAFDRVTPSSTVISERAYSILTEDLAVSLTIPSPLKSDGHLSFLSSVNRGPASAPDSVISARLSEDALLDGEDATEQDIHLALDSDNTSVESSGEGVSQEAITSPVFQIKPHVPMQAVVMEKSNDHFIVRIRHASTAFVSSTIHNPVDLDKPDKPQSVFSGERKGAMDAVLSASELVSVGEESPTLACQDRNVTCDDGGACSSRDAAREPAGCETESLVAHDEPAVENDESVLIKSHGKAGKRKKHHPELKAKKARTDEAQGGKQRQKKSRNMNKEMRSPKEKRSGSVSIPLSPNSLSARNVVRKRGEVVVTWSREEDRDILIELMTKGASQETFSALSTKINKSPTQIEERFSQLMKLFKEKEKMKS</sequence>
<keyword evidence="8" id="KW-0007">Acetylation</keyword>
<evidence type="ECO:0000256" key="8">
    <source>
        <dbReference type="ARBA" id="ARBA00022990"/>
    </source>
</evidence>
<dbReference type="SUPFAM" id="SSF46689">
    <property type="entry name" value="Homeodomain-like"/>
    <property type="match status" value="1"/>
</dbReference>
<feature type="compositionally biased region" description="Basic and acidic residues" evidence="18">
    <location>
        <begin position="1883"/>
        <end position="1895"/>
    </location>
</feature>
<feature type="compositionally biased region" description="Polar residues" evidence="18">
    <location>
        <begin position="531"/>
        <end position="548"/>
    </location>
</feature>
<evidence type="ECO:0000256" key="6">
    <source>
        <dbReference type="ARBA" id="ARBA00022553"/>
    </source>
</evidence>
<keyword evidence="10" id="KW-0496">Mitochondrion</keyword>
<feature type="region of interest" description="Disordered" evidence="18">
    <location>
        <begin position="1846"/>
        <end position="1905"/>
    </location>
</feature>
<keyword evidence="7" id="KW-0053">Apoptosis</keyword>
<evidence type="ECO:0000256" key="2">
    <source>
        <dbReference type="ARBA" id="ARBA00004322"/>
    </source>
</evidence>
<evidence type="ECO:0000256" key="4">
    <source>
        <dbReference type="ARBA" id="ARBA00022490"/>
    </source>
</evidence>
<keyword evidence="17" id="KW-0175">Coiled coil</keyword>
<dbReference type="Ensembl" id="ENSPKIT00000023292.1">
    <property type="protein sequence ID" value="ENSPKIP00000011351.1"/>
    <property type="gene ID" value="ENSPKIG00000018485.1"/>
</dbReference>
<feature type="region of interest" description="Disordered" evidence="18">
    <location>
        <begin position="847"/>
        <end position="1044"/>
    </location>
</feature>
<evidence type="ECO:0000256" key="16">
    <source>
        <dbReference type="ARBA" id="ARBA00078515"/>
    </source>
</evidence>
<feature type="compositionally biased region" description="Basic and acidic residues" evidence="18">
    <location>
        <begin position="1188"/>
        <end position="1198"/>
    </location>
</feature>
<dbReference type="PANTHER" id="PTHR15489">
    <property type="entry name" value="CASPASE 8 ASSOCIATED PROTEIN 2"/>
    <property type="match status" value="1"/>
</dbReference>
<evidence type="ECO:0000256" key="17">
    <source>
        <dbReference type="SAM" id="Coils"/>
    </source>
</evidence>
<protein>
    <recommendedName>
        <fullName evidence="15">CASP8-associated protein 2</fullName>
    </recommendedName>
    <alternativeName>
        <fullName evidence="16">FLICE-associated huge protein</fullName>
    </alternativeName>
</protein>
<dbReference type="GO" id="GO:0036337">
    <property type="term" value="P:Fas signaling pathway"/>
    <property type="evidence" value="ECO:0007669"/>
    <property type="project" value="TreeGrafter"/>
</dbReference>
<feature type="region of interest" description="Disordered" evidence="18">
    <location>
        <begin position="732"/>
        <end position="752"/>
    </location>
</feature>
<keyword evidence="4" id="KW-0963">Cytoplasm</keyword>
<accession>A0A3B3R0X6</accession>
<feature type="region of interest" description="Disordered" evidence="18">
    <location>
        <begin position="211"/>
        <end position="575"/>
    </location>
</feature>
<dbReference type="PANTHER" id="PTHR15489:SF2">
    <property type="entry name" value="CASP8-ASSOCIATED PROTEIN 2"/>
    <property type="match status" value="1"/>
</dbReference>
<feature type="compositionally biased region" description="Basic and acidic residues" evidence="18">
    <location>
        <begin position="620"/>
        <end position="633"/>
    </location>
</feature>
<keyword evidence="11" id="KW-0010">Activator</keyword>
<feature type="compositionally biased region" description="Basic and acidic residues" evidence="18">
    <location>
        <begin position="648"/>
        <end position="663"/>
    </location>
</feature>
<evidence type="ECO:0000256" key="18">
    <source>
        <dbReference type="SAM" id="MobiDB-lite"/>
    </source>
</evidence>
<dbReference type="GO" id="GO:0016605">
    <property type="term" value="C:PML body"/>
    <property type="evidence" value="ECO:0007669"/>
    <property type="project" value="UniProtKB-SubCell"/>
</dbReference>
<feature type="region of interest" description="Disordered" evidence="18">
    <location>
        <begin position="142"/>
        <end position="169"/>
    </location>
</feature>
<feature type="compositionally biased region" description="Low complexity" evidence="18">
    <location>
        <begin position="1090"/>
        <end position="1104"/>
    </location>
</feature>
<feature type="compositionally biased region" description="Basic and acidic residues" evidence="18">
    <location>
        <begin position="1105"/>
        <end position="1117"/>
    </location>
</feature>
<dbReference type="GO" id="GO:0005739">
    <property type="term" value="C:mitochondrion"/>
    <property type="evidence" value="ECO:0007669"/>
    <property type="project" value="UniProtKB-SubCell"/>
</dbReference>
<evidence type="ECO:0000256" key="11">
    <source>
        <dbReference type="ARBA" id="ARBA00023159"/>
    </source>
</evidence>
<keyword evidence="6" id="KW-0597">Phosphoprotein</keyword>
<dbReference type="InterPro" id="IPR039674">
    <property type="entry name" value="FLASH"/>
</dbReference>
<feature type="region of interest" description="Disordered" evidence="18">
    <location>
        <begin position="1072"/>
        <end position="1222"/>
    </location>
</feature>
<keyword evidence="12" id="KW-0804">Transcription</keyword>
<feature type="compositionally biased region" description="Basic and acidic residues" evidence="18">
    <location>
        <begin position="255"/>
        <end position="300"/>
    </location>
</feature>
<feature type="region of interest" description="Disordered" evidence="18">
    <location>
        <begin position="1403"/>
        <end position="1424"/>
    </location>
</feature>
<dbReference type="GeneTree" id="ENSGT00620000088063"/>
<feature type="compositionally biased region" description="Polar residues" evidence="18">
    <location>
        <begin position="1020"/>
        <end position="1042"/>
    </location>
</feature>
<dbReference type="Pfam" id="PF21227">
    <property type="entry name" value="Myb_DNA-binding_7"/>
    <property type="match status" value="1"/>
</dbReference>
<feature type="coiled-coil region" evidence="17">
    <location>
        <begin position="15"/>
        <end position="106"/>
    </location>
</feature>
<feature type="compositionally biased region" description="Polar residues" evidence="18">
    <location>
        <begin position="668"/>
        <end position="679"/>
    </location>
</feature>
<keyword evidence="9" id="KW-0805">Transcription regulation</keyword>
<feature type="compositionally biased region" description="Polar residues" evidence="18">
    <location>
        <begin position="482"/>
        <end position="496"/>
    </location>
</feature>
<dbReference type="Gene3D" id="1.10.10.60">
    <property type="entry name" value="Homeodomain-like"/>
    <property type="match status" value="1"/>
</dbReference>
<reference evidence="19" key="1">
    <citation type="submission" date="2025-05" db="UniProtKB">
        <authorList>
            <consortium name="Ensembl"/>
        </authorList>
    </citation>
    <scope>IDENTIFICATION</scope>
</reference>
<feature type="compositionally biased region" description="Basic and acidic residues" evidence="18">
    <location>
        <begin position="682"/>
        <end position="696"/>
    </location>
</feature>
<evidence type="ECO:0000256" key="9">
    <source>
        <dbReference type="ARBA" id="ARBA00023015"/>
    </source>
</evidence>
<feature type="compositionally biased region" description="Basic residues" evidence="18">
    <location>
        <begin position="1846"/>
        <end position="1858"/>
    </location>
</feature>
<feature type="compositionally biased region" description="Basic and acidic residues" evidence="18">
    <location>
        <begin position="211"/>
        <end position="240"/>
    </location>
</feature>
<feature type="region of interest" description="Disordered" evidence="18">
    <location>
        <begin position="596"/>
        <end position="718"/>
    </location>
</feature>
<feature type="compositionally biased region" description="Basic and acidic residues" evidence="18">
    <location>
        <begin position="895"/>
        <end position="948"/>
    </location>
</feature>
<evidence type="ECO:0000256" key="1">
    <source>
        <dbReference type="ARBA" id="ARBA00004173"/>
    </source>
</evidence>
<feature type="compositionally biased region" description="Low complexity" evidence="18">
    <location>
        <begin position="1173"/>
        <end position="1183"/>
    </location>
</feature>
<evidence type="ECO:0000256" key="12">
    <source>
        <dbReference type="ARBA" id="ARBA00023163"/>
    </source>
</evidence>
<evidence type="ECO:0000256" key="3">
    <source>
        <dbReference type="ARBA" id="ARBA00004496"/>
    </source>
</evidence>
<feature type="compositionally biased region" description="Basic and acidic residues" evidence="18">
    <location>
        <begin position="348"/>
        <end position="369"/>
    </location>
</feature>